<comment type="caution">
    <text evidence="4">The sequence shown here is derived from an EMBL/GenBank/DDBJ whole genome shotgun (WGS) entry which is preliminary data.</text>
</comment>
<evidence type="ECO:0000256" key="1">
    <source>
        <dbReference type="ARBA" id="ARBA00009670"/>
    </source>
</evidence>
<dbReference type="AlphaFoldDB" id="A0A445FE88"/>
<dbReference type="Proteomes" id="UP000289340">
    <property type="component" value="Chromosome 19"/>
</dbReference>
<feature type="domain" description="DUF8039" evidence="3">
    <location>
        <begin position="184"/>
        <end position="256"/>
    </location>
</feature>
<dbReference type="EMBL" id="QZWG01000019">
    <property type="protein sequence ID" value="RZB47161.1"/>
    <property type="molecule type" value="Genomic_DNA"/>
</dbReference>
<dbReference type="Pfam" id="PF26133">
    <property type="entry name" value="DUF8039"/>
    <property type="match status" value="1"/>
</dbReference>
<feature type="chain" id="PRO_5019163022" description="DUF8039 domain-containing protein" evidence="2">
    <location>
        <begin position="21"/>
        <end position="427"/>
    </location>
</feature>
<evidence type="ECO:0000256" key="2">
    <source>
        <dbReference type="SAM" id="SignalP"/>
    </source>
</evidence>
<feature type="signal peptide" evidence="2">
    <location>
        <begin position="1"/>
        <end position="20"/>
    </location>
</feature>
<name>A0A445FE88_GLYSO</name>
<dbReference type="PANTHER" id="PTHR10566">
    <property type="entry name" value="CHAPERONE-ACTIVITY OF BC1 COMPLEX CABC1 -RELATED"/>
    <property type="match status" value="1"/>
</dbReference>
<organism evidence="4 5">
    <name type="scientific">Glycine soja</name>
    <name type="common">Wild soybean</name>
    <dbReference type="NCBI Taxonomy" id="3848"/>
    <lineage>
        <taxon>Eukaryota</taxon>
        <taxon>Viridiplantae</taxon>
        <taxon>Streptophyta</taxon>
        <taxon>Embryophyta</taxon>
        <taxon>Tracheophyta</taxon>
        <taxon>Spermatophyta</taxon>
        <taxon>Magnoliopsida</taxon>
        <taxon>eudicotyledons</taxon>
        <taxon>Gunneridae</taxon>
        <taxon>Pentapetalae</taxon>
        <taxon>rosids</taxon>
        <taxon>fabids</taxon>
        <taxon>Fabales</taxon>
        <taxon>Fabaceae</taxon>
        <taxon>Papilionoideae</taxon>
        <taxon>50 kb inversion clade</taxon>
        <taxon>NPAAA clade</taxon>
        <taxon>indigoferoid/millettioid clade</taxon>
        <taxon>Phaseoleae</taxon>
        <taxon>Glycine</taxon>
        <taxon>Glycine subgen. Soja</taxon>
    </lineage>
</organism>
<comment type="similarity">
    <text evidence="1">Belongs to the protein kinase superfamily. ADCK protein kinase family.</text>
</comment>
<dbReference type="PANTHER" id="PTHR10566:SF124">
    <property type="entry name" value="PROTEIN KINASE SUPERFAMILY PROTEIN"/>
    <property type="match status" value="1"/>
</dbReference>
<evidence type="ECO:0000313" key="4">
    <source>
        <dbReference type="EMBL" id="RZB47161.1"/>
    </source>
</evidence>
<keyword evidence="2" id="KW-0732">Signal</keyword>
<dbReference type="InterPro" id="IPR058352">
    <property type="entry name" value="DUF8039"/>
</dbReference>
<evidence type="ECO:0000259" key="3">
    <source>
        <dbReference type="Pfam" id="PF26133"/>
    </source>
</evidence>
<accession>A0A445FE88</accession>
<reference evidence="4 5" key="1">
    <citation type="submission" date="2018-09" db="EMBL/GenBank/DDBJ databases">
        <title>A high-quality reference genome of wild soybean provides a powerful tool to mine soybean genomes.</title>
        <authorList>
            <person name="Xie M."/>
            <person name="Chung C.Y.L."/>
            <person name="Li M.-W."/>
            <person name="Wong F.-L."/>
            <person name="Chan T.-F."/>
            <person name="Lam H.-M."/>
        </authorList>
    </citation>
    <scope>NUCLEOTIDE SEQUENCE [LARGE SCALE GENOMIC DNA]</scope>
    <source>
        <strain evidence="5">cv. W05</strain>
        <tissue evidence="4">Hypocotyl of etiolated seedlings</tissue>
    </source>
</reference>
<gene>
    <name evidence="4" type="ORF">D0Y65_050979</name>
</gene>
<dbReference type="InterPro" id="IPR050154">
    <property type="entry name" value="UbiB_kinase"/>
</dbReference>
<protein>
    <recommendedName>
        <fullName evidence="3">DUF8039 domain-containing protein</fullName>
    </recommendedName>
</protein>
<evidence type="ECO:0000313" key="5">
    <source>
        <dbReference type="Proteomes" id="UP000289340"/>
    </source>
</evidence>
<keyword evidence="5" id="KW-1185">Reference proteome</keyword>
<proteinExistence type="inferred from homology"/>
<sequence>MRKTQCKIVVSLLMLNPIRASMPYFGVIEQIWELDYNEFRVLVFKWSWEHHHRHPRSQMFSQRDSLEEQKTQGMFLPHGRDNILNIAIGRPDHGGHVRAVGPGVTISQYYGRASRGSSTSSTSISQQQLAEIIGTLKEEWRKEFQEETKQSAHVSIKGNNAEVAVNPSGEDHAAHVIPTMGLYVHREDSTELVGLGKIYDGGPAIHNLAYADDVVRVSVYKVINGDAEVPLPSSKIKYVRQALGPFIAWPTLLVKLVSDEVSTISPNKVTEVVDDPLRDLIKSLVDIYEKHVQLLWNVSKFEIPDVDASFILCGVIMGKCSVVKLLSFSLFQIVHFVNRDSLSLENDYLSLGFIPEGVDTHSVSNALQASFVDQTTKSQDFQGIMNQLYDVMYEFNFSLPPDYALVIRALGSLEGTAKALDPDFKVI</sequence>